<dbReference type="InterPro" id="IPR009449">
    <property type="entry name" value="Sec2_N"/>
</dbReference>
<evidence type="ECO:0000256" key="3">
    <source>
        <dbReference type="SAM" id="MobiDB-lite"/>
    </source>
</evidence>
<dbReference type="AlphaFoldDB" id="A0A0F4Z9E1"/>
<evidence type="ECO:0000313" key="5">
    <source>
        <dbReference type="EMBL" id="KKA27117.1"/>
    </source>
</evidence>
<feature type="domain" description="GDP/GTP exchange factor Sec2 N-terminal" evidence="4">
    <location>
        <begin position="177"/>
        <end position="265"/>
    </location>
</feature>
<evidence type="ECO:0000259" key="4">
    <source>
        <dbReference type="Pfam" id="PF06428"/>
    </source>
</evidence>
<evidence type="ECO:0000313" key="6">
    <source>
        <dbReference type="Proteomes" id="UP000033483"/>
    </source>
</evidence>
<comment type="caution">
    <text evidence="5">The sequence shown here is derived from an EMBL/GenBank/DDBJ whole genome shotgun (WGS) entry which is preliminary data.</text>
</comment>
<dbReference type="GO" id="GO:0070319">
    <property type="term" value="C:Golgi to plasma membrane transport vesicle"/>
    <property type="evidence" value="ECO:0007669"/>
    <property type="project" value="TreeGrafter"/>
</dbReference>
<dbReference type="InterPro" id="IPR040351">
    <property type="entry name" value="RAB3IL/RAB3IP/Sec2"/>
</dbReference>
<evidence type="ECO:0000256" key="2">
    <source>
        <dbReference type="SAM" id="Coils"/>
    </source>
</evidence>
<feature type="compositionally biased region" description="Low complexity" evidence="3">
    <location>
        <begin position="99"/>
        <end position="112"/>
    </location>
</feature>
<keyword evidence="1 2" id="KW-0175">Coiled coil</keyword>
<dbReference type="OrthoDB" id="5560525at2759"/>
<dbReference type="GO" id="GO:0051286">
    <property type="term" value="C:cell tip"/>
    <property type="evidence" value="ECO:0007669"/>
    <property type="project" value="TreeGrafter"/>
</dbReference>
<dbReference type="SUPFAM" id="SSF144284">
    <property type="entry name" value="Sec2 N-terminal region"/>
    <property type="match status" value="1"/>
</dbReference>
<keyword evidence="6" id="KW-1185">Reference proteome</keyword>
<dbReference type="GO" id="GO:0005085">
    <property type="term" value="F:guanyl-nucleotide exchange factor activity"/>
    <property type="evidence" value="ECO:0007669"/>
    <property type="project" value="InterPro"/>
</dbReference>
<feature type="coiled-coil region" evidence="2">
    <location>
        <begin position="190"/>
        <end position="246"/>
    </location>
</feature>
<dbReference type="Gene3D" id="6.10.140.910">
    <property type="match status" value="1"/>
</dbReference>
<name>A0A0F4Z9E1_9PEZI</name>
<proteinExistence type="predicted"/>
<feature type="region of interest" description="Disordered" evidence="3">
    <location>
        <begin position="160"/>
        <end position="180"/>
    </location>
</feature>
<reference evidence="5 6" key="1">
    <citation type="submission" date="2015-03" db="EMBL/GenBank/DDBJ databases">
        <authorList>
            <person name="Radwan O."/>
            <person name="Al-Naeli F.A."/>
            <person name="Rendon G.A."/>
            <person name="Fields C."/>
        </authorList>
    </citation>
    <scope>NUCLEOTIDE SEQUENCE [LARGE SCALE GENOMIC DNA]</scope>
    <source>
        <strain evidence="5">CR-DP1</strain>
    </source>
</reference>
<organism evidence="5 6">
    <name type="scientific">Thielaviopsis punctulata</name>
    <dbReference type="NCBI Taxonomy" id="72032"/>
    <lineage>
        <taxon>Eukaryota</taxon>
        <taxon>Fungi</taxon>
        <taxon>Dikarya</taxon>
        <taxon>Ascomycota</taxon>
        <taxon>Pezizomycotina</taxon>
        <taxon>Sordariomycetes</taxon>
        <taxon>Hypocreomycetidae</taxon>
        <taxon>Microascales</taxon>
        <taxon>Ceratocystidaceae</taxon>
        <taxon>Thielaviopsis</taxon>
    </lineage>
</organism>
<sequence length="289" mass="30832">MALAASPVILPLPVPPSATSCSNCGAHLDHHIDIAAVSDAQVALLEAQRRIAELENRVRSLQKQLDSARPSTPLASPAMPPSPSPSPASAKPSRHHHSNSTISISSSASSSSAGNYTHRPPSMDSIQSIPCTPSPPPSRATSSSWSFSAGRITSLLTRKSAAASALPPPASPFSSPASTDKHVGQLMAALDREQALRAEAEGKLSATSREVEELSVELFERANEMVATERRENARLKERVAMLERRDVEKKARLECLEGSMKQIQRVRALLAEEPQPALVVPKVRAQSS</sequence>
<dbReference type="EMBL" id="LAEV01001892">
    <property type="protein sequence ID" value="KKA27117.1"/>
    <property type="molecule type" value="Genomic_DNA"/>
</dbReference>
<gene>
    <name evidence="5" type="ORF">TD95_005365</name>
</gene>
<dbReference type="Proteomes" id="UP000033483">
    <property type="component" value="Unassembled WGS sequence"/>
</dbReference>
<protein>
    <recommendedName>
        <fullName evidence="4">GDP/GTP exchange factor Sec2 N-terminal domain-containing protein</fullName>
    </recommendedName>
</protein>
<accession>A0A0F4Z9E1</accession>
<dbReference type="Pfam" id="PF06428">
    <property type="entry name" value="Sec2p"/>
    <property type="match status" value="1"/>
</dbReference>
<dbReference type="PANTHER" id="PTHR14430">
    <property type="entry name" value="RABIN3-RELATED"/>
    <property type="match status" value="1"/>
</dbReference>
<feature type="region of interest" description="Disordered" evidence="3">
    <location>
        <begin position="62"/>
        <end position="145"/>
    </location>
</feature>
<dbReference type="GO" id="GO:0006887">
    <property type="term" value="P:exocytosis"/>
    <property type="evidence" value="ECO:0007669"/>
    <property type="project" value="TreeGrafter"/>
</dbReference>
<dbReference type="PANTHER" id="PTHR14430:SF4">
    <property type="entry name" value="GDP_GTP EXCHANGE FACTOR SEC2 N-TERMINAL DOMAIN-CONTAINING PROTEIN"/>
    <property type="match status" value="1"/>
</dbReference>
<evidence type="ECO:0000256" key="1">
    <source>
        <dbReference type="ARBA" id="ARBA00023054"/>
    </source>
</evidence>